<dbReference type="EMBL" id="QJKJ01003553">
    <property type="protein sequence ID" value="RDX97899.1"/>
    <property type="molecule type" value="Genomic_DNA"/>
</dbReference>
<keyword evidence="2" id="KW-1185">Reference proteome</keyword>
<proteinExistence type="predicted"/>
<dbReference type="Proteomes" id="UP000257109">
    <property type="component" value="Unassembled WGS sequence"/>
</dbReference>
<protein>
    <submittedName>
        <fullName evidence="1">Pol</fullName>
    </submittedName>
</protein>
<evidence type="ECO:0000313" key="1">
    <source>
        <dbReference type="EMBL" id="RDX97899.1"/>
    </source>
</evidence>
<feature type="non-terminal residue" evidence="1">
    <location>
        <position position="1"/>
    </location>
</feature>
<dbReference type="SUPFAM" id="SSF53098">
    <property type="entry name" value="Ribonuclease H-like"/>
    <property type="match status" value="1"/>
</dbReference>
<accession>A0A371H533</accession>
<dbReference type="Gene3D" id="3.30.420.10">
    <property type="entry name" value="Ribonuclease H-like superfamily/Ribonuclease H"/>
    <property type="match status" value="1"/>
</dbReference>
<name>A0A371H533_MUCPR</name>
<dbReference type="GO" id="GO:0003676">
    <property type="term" value="F:nucleic acid binding"/>
    <property type="evidence" value="ECO:0007669"/>
    <property type="project" value="InterPro"/>
</dbReference>
<dbReference type="OrthoDB" id="7697376at2759"/>
<evidence type="ECO:0000313" key="2">
    <source>
        <dbReference type="Proteomes" id="UP000257109"/>
    </source>
</evidence>
<sequence>MGSFPISYDYAYILLVVDYVSKWVEAKATKINDAKIVVDFVRSNIFRFGMPKLSKVTTRYGVVHRAVTAYHSQTNGQVKVFNREIKQILQKVAYPNRKDWSQMLEDALWAHRTAYRTSLGMSPYWIDFGKACCLLIEIEHHTYWTVKRCNSAFDQASKERKL</sequence>
<dbReference type="InterPro" id="IPR012337">
    <property type="entry name" value="RNaseH-like_sf"/>
</dbReference>
<dbReference type="InterPro" id="IPR052160">
    <property type="entry name" value="Gypsy_RT_Integrase-like"/>
</dbReference>
<gene>
    <name evidence="1" type="primary">pol</name>
    <name evidence="1" type="ORF">CR513_19275</name>
</gene>
<dbReference type="PANTHER" id="PTHR47266">
    <property type="entry name" value="ENDONUCLEASE-RELATED"/>
    <property type="match status" value="1"/>
</dbReference>
<organism evidence="1 2">
    <name type="scientific">Mucuna pruriens</name>
    <name type="common">Velvet bean</name>
    <name type="synonym">Dolichos pruriens</name>
    <dbReference type="NCBI Taxonomy" id="157652"/>
    <lineage>
        <taxon>Eukaryota</taxon>
        <taxon>Viridiplantae</taxon>
        <taxon>Streptophyta</taxon>
        <taxon>Embryophyta</taxon>
        <taxon>Tracheophyta</taxon>
        <taxon>Spermatophyta</taxon>
        <taxon>Magnoliopsida</taxon>
        <taxon>eudicotyledons</taxon>
        <taxon>Gunneridae</taxon>
        <taxon>Pentapetalae</taxon>
        <taxon>rosids</taxon>
        <taxon>fabids</taxon>
        <taxon>Fabales</taxon>
        <taxon>Fabaceae</taxon>
        <taxon>Papilionoideae</taxon>
        <taxon>50 kb inversion clade</taxon>
        <taxon>NPAAA clade</taxon>
        <taxon>indigoferoid/millettioid clade</taxon>
        <taxon>Phaseoleae</taxon>
        <taxon>Mucuna</taxon>
    </lineage>
</organism>
<dbReference type="InterPro" id="IPR036397">
    <property type="entry name" value="RNaseH_sf"/>
</dbReference>
<dbReference type="AlphaFoldDB" id="A0A371H533"/>
<reference evidence="1" key="1">
    <citation type="submission" date="2018-05" db="EMBL/GenBank/DDBJ databases">
        <title>Draft genome of Mucuna pruriens seed.</title>
        <authorList>
            <person name="Nnadi N.E."/>
            <person name="Vos R."/>
            <person name="Hasami M.H."/>
            <person name="Devisetty U.K."/>
            <person name="Aguiy J.C."/>
        </authorList>
    </citation>
    <scope>NUCLEOTIDE SEQUENCE [LARGE SCALE GENOMIC DNA]</scope>
    <source>
        <strain evidence="1">JCA_2017</strain>
    </source>
</reference>
<comment type="caution">
    <text evidence="1">The sequence shown here is derived from an EMBL/GenBank/DDBJ whole genome shotgun (WGS) entry which is preliminary data.</text>
</comment>